<gene>
    <name evidence="1" type="ORF">A1O5_10561</name>
</gene>
<accession>W9X7J0</accession>
<dbReference type="HOGENOM" id="CLU_132746_0_0_1"/>
<evidence type="ECO:0000313" key="1">
    <source>
        <dbReference type="EMBL" id="EXJ66409.1"/>
    </source>
</evidence>
<dbReference type="Proteomes" id="UP000019471">
    <property type="component" value="Unassembled WGS sequence"/>
</dbReference>
<dbReference type="OrthoDB" id="5316097at2759"/>
<comment type="caution">
    <text evidence="1">The sequence shown here is derived from an EMBL/GenBank/DDBJ whole genome shotgun (WGS) entry which is preliminary data.</text>
</comment>
<keyword evidence="2" id="KW-1185">Reference proteome</keyword>
<dbReference type="GeneID" id="19195254"/>
<protein>
    <submittedName>
        <fullName evidence="1">Uncharacterized protein</fullName>
    </submittedName>
</protein>
<dbReference type="EMBL" id="AMGX01000020">
    <property type="protein sequence ID" value="EXJ66409.1"/>
    <property type="molecule type" value="Genomic_DNA"/>
</dbReference>
<dbReference type="RefSeq" id="XP_007749327.1">
    <property type="nucleotide sequence ID" value="XM_007751137.1"/>
</dbReference>
<dbReference type="Pfam" id="PF14087">
    <property type="entry name" value="DUF4267"/>
    <property type="match status" value="1"/>
</dbReference>
<sequence>MSLRPLSRTVLPALTSLIGSGGFIIGLWSFISPASAATAFGGYMVRVLEATASSKADSGMIYIYPHGIRNLVQGLSILALTAYWQFSRRCQSSPVARVTVQRCLGIVITANALTPMVDAWVNLRAAQNREEGDLDRNAARLHATRLVFWAVGGLWCLLG</sequence>
<proteinExistence type="predicted"/>
<dbReference type="AlphaFoldDB" id="W9X7J0"/>
<reference evidence="1 2" key="1">
    <citation type="submission" date="2013-03" db="EMBL/GenBank/DDBJ databases">
        <title>The Genome Sequence of Cladophialophora psammophila CBS 110553.</title>
        <authorList>
            <consortium name="The Broad Institute Genomics Platform"/>
            <person name="Cuomo C."/>
            <person name="de Hoog S."/>
            <person name="Gorbushina A."/>
            <person name="Walker B."/>
            <person name="Young S.K."/>
            <person name="Zeng Q."/>
            <person name="Gargeya S."/>
            <person name="Fitzgerald M."/>
            <person name="Haas B."/>
            <person name="Abouelleil A."/>
            <person name="Allen A.W."/>
            <person name="Alvarado L."/>
            <person name="Arachchi H.M."/>
            <person name="Berlin A.M."/>
            <person name="Chapman S.B."/>
            <person name="Gainer-Dewar J."/>
            <person name="Goldberg J."/>
            <person name="Griggs A."/>
            <person name="Gujja S."/>
            <person name="Hansen M."/>
            <person name="Howarth C."/>
            <person name="Imamovic A."/>
            <person name="Ireland A."/>
            <person name="Larimer J."/>
            <person name="McCowan C."/>
            <person name="Murphy C."/>
            <person name="Pearson M."/>
            <person name="Poon T.W."/>
            <person name="Priest M."/>
            <person name="Roberts A."/>
            <person name="Saif S."/>
            <person name="Shea T."/>
            <person name="Sisk P."/>
            <person name="Sykes S."/>
            <person name="Wortman J."/>
            <person name="Nusbaum C."/>
            <person name="Birren B."/>
        </authorList>
    </citation>
    <scope>NUCLEOTIDE SEQUENCE [LARGE SCALE GENOMIC DNA]</scope>
    <source>
        <strain evidence="1 2">CBS 110553</strain>
    </source>
</reference>
<organism evidence="1 2">
    <name type="scientific">Cladophialophora psammophila CBS 110553</name>
    <dbReference type="NCBI Taxonomy" id="1182543"/>
    <lineage>
        <taxon>Eukaryota</taxon>
        <taxon>Fungi</taxon>
        <taxon>Dikarya</taxon>
        <taxon>Ascomycota</taxon>
        <taxon>Pezizomycotina</taxon>
        <taxon>Eurotiomycetes</taxon>
        <taxon>Chaetothyriomycetidae</taxon>
        <taxon>Chaetothyriales</taxon>
        <taxon>Herpotrichiellaceae</taxon>
        <taxon>Cladophialophora</taxon>
    </lineage>
</organism>
<evidence type="ECO:0000313" key="2">
    <source>
        <dbReference type="Proteomes" id="UP000019471"/>
    </source>
</evidence>
<dbReference type="InterPro" id="IPR025363">
    <property type="entry name" value="DUF4267"/>
</dbReference>
<name>W9X7J0_9EURO</name>